<evidence type="ECO:0000256" key="14">
    <source>
        <dbReference type="HAMAP-Rule" id="MF_03176"/>
    </source>
</evidence>
<dbReference type="EC" id="5.6.2.3" evidence="14"/>
<keyword evidence="13 14" id="KW-0539">Nucleus</keyword>
<evidence type="ECO:0000256" key="9">
    <source>
        <dbReference type="ARBA" id="ARBA00023128"/>
    </source>
</evidence>
<feature type="domain" description="AAA+ ATPase" evidence="16">
    <location>
        <begin position="291"/>
        <end position="601"/>
    </location>
</feature>
<evidence type="ECO:0000256" key="4">
    <source>
        <dbReference type="ARBA" id="ARBA00022763"/>
    </source>
</evidence>
<keyword evidence="10 14" id="KW-0233">DNA recombination</keyword>
<evidence type="ECO:0000256" key="3">
    <source>
        <dbReference type="ARBA" id="ARBA00022741"/>
    </source>
</evidence>
<dbReference type="CDD" id="cd18037">
    <property type="entry name" value="DEXSc_Pif1_like"/>
    <property type="match status" value="1"/>
</dbReference>
<protein>
    <recommendedName>
        <fullName evidence="14">ATP-dependent DNA helicase PIF1</fullName>
        <ecNumber evidence="14">5.6.2.3</ecNumber>
    </recommendedName>
    <alternativeName>
        <fullName evidence="14">DNA 5'-3' helicase PIF1</fullName>
    </alternativeName>
    <alternativeName>
        <fullName evidence="14">DNA repair and recombination helicase PIF1</fullName>
    </alternativeName>
</protein>
<evidence type="ECO:0000256" key="13">
    <source>
        <dbReference type="ARBA" id="ARBA00023242"/>
    </source>
</evidence>
<keyword evidence="11 14" id="KW-0234">DNA repair</keyword>
<evidence type="ECO:0000256" key="2">
    <source>
        <dbReference type="ARBA" id="ARBA00004604"/>
    </source>
</evidence>
<comment type="subunit">
    <text evidence="14">Monomer.</text>
</comment>
<dbReference type="GO" id="GO:0003697">
    <property type="term" value="F:single-stranded DNA binding"/>
    <property type="evidence" value="ECO:0007669"/>
    <property type="project" value="UniProtKB-ARBA"/>
</dbReference>
<dbReference type="InterPro" id="IPR010285">
    <property type="entry name" value="DNA_helicase_pif1-like_DEAD"/>
</dbReference>
<feature type="compositionally biased region" description="Low complexity" evidence="15">
    <location>
        <begin position="128"/>
        <end position="141"/>
    </location>
</feature>
<feature type="region of interest" description="Disordered" evidence="15">
    <location>
        <begin position="1"/>
        <end position="59"/>
    </location>
</feature>
<evidence type="ECO:0000256" key="6">
    <source>
        <dbReference type="ARBA" id="ARBA00022806"/>
    </source>
</evidence>
<evidence type="ECO:0000256" key="8">
    <source>
        <dbReference type="ARBA" id="ARBA00023125"/>
    </source>
</evidence>
<dbReference type="InterPro" id="IPR048293">
    <property type="entry name" value="PIF1_RRM3_pfh1"/>
</dbReference>
<dbReference type="GO" id="GO:0006310">
    <property type="term" value="P:DNA recombination"/>
    <property type="evidence" value="ECO:0007669"/>
    <property type="project" value="UniProtKB-UniRule"/>
</dbReference>
<evidence type="ECO:0000313" key="17">
    <source>
        <dbReference type="EMBL" id="SCZ87336.1"/>
    </source>
</evidence>
<dbReference type="GO" id="GO:0005730">
    <property type="term" value="C:nucleolus"/>
    <property type="evidence" value="ECO:0007669"/>
    <property type="project" value="UniProtKB-SubCell"/>
</dbReference>
<dbReference type="GO" id="GO:0005524">
    <property type="term" value="F:ATP binding"/>
    <property type="evidence" value="ECO:0007669"/>
    <property type="project" value="UniProtKB-UniRule"/>
</dbReference>
<reference evidence="18" key="1">
    <citation type="submission" date="2016-10" db="EMBL/GenBank/DDBJ databases">
        <authorList>
            <person name="Jeantristanb JTB J.-T."/>
            <person name="Ricardo R."/>
        </authorList>
    </citation>
    <scope>NUCLEOTIDE SEQUENCE [LARGE SCALE GENOMIC DNA]</scope>
</reference>
<dbReference type="PANTHER" id="PTHR47642">
    <property type="entry name" value="ATP-DEPENDENT DNA HELICASE"/>
    <property type="match status" value="1"/>
</dbReference>
<dbReference type="FunFam" id="3.40.50.300:FF:001226">
    <property type="entry name" value="ATP-dependent DNA helicase PIF1"/>
    <property type="match status" value="1"/>
</dbReference>
<dbReference type="GO" id="GO:0016887">
    <property type="term" value="F:ATP hydrolysis activity"/>
    <property type="evidence" value="ECO:0007669"/>
    <property type="project" value="RHEA"/>
</dbReference>
<dbReference type="PANTHER" id="PTHR47642:SF5">
    <property type="entry name" value="ATP-DEPENDENT DNA HELICASE"/>
    <property type="match status" value="1"/>
</dbReference>
<keyword evidence="8 14" id="KW-0238">DNA-binding</keyword>
<feature type="region of interest" description="Disordered" evidence="15">
    <location>
        <begin position="84"/>
        <end position="227"/>
    </location>
</feature>
<name>A0A2X0KA56_9BASI</name>
<dbReference type="GO" id="GO:0006281">
    <property type="term" value="P:DNA repair"/>
    <property type="evidence" value="ECO:0007669"/>
    <property type="project" value="UniProtKB-UniRule"/>
</dbReference>
<dbReference type="GO" id="GO:0000723">
    <property type="term" value="P:telomere maintenance"/>
    <property type="evidence" value="ECO:0007669"/>
    <property type="project" value="InterPro"/>
</dbReference>
<feature type="compositionally biased region" description="Low complexity" evidence="15">
    <location>
        <begin position="108"/>
        <end position="121"/>
    </location>
</feature>
<evidence type="ECO:0000256" key="7">
    <source>
        <dbReference type="ARBA" id="ARBA00022840"/>
    </source>
</evidence>
<evidence type="ECO:0000256" key="15">
    <source>
        <dbReference type="SAM" id="MobiDB-lite"/>
    </source>
</evidence>
<dbReference type="SMART" id="SM00382">
    <property type="entry name" value="AAA"/>
    <property type="match status" value="1"/>
</dbReference>
<feature type="binding site" evidence="14">
    <location>
        <begin position="299"/>
        <end position="306"/>
    </location>
    <ligand>
        <name>ATP</name>
        <dbReference type="ChEBI" id="CHEBI:30616"/>
    </ligand>
</feature>
<dbReference type="STRING" id="289078.A0A2X0KA56"/>
<keyword evidence="7 14" id="KW-0067">ATP-binding</keyword>
<evidence type="ECO:0000256" key="10">
    <source>
        <dbReference type="ARBA" id="ARBA00023172"/>
    </source>
</evidence>
<proteinExistence type="inferred from homology"/>
<dbReference type="AlphaFoldDB" id="A0A2X0KA56"/>
<accession>A0A2X0KA56</accession>
<dbReference type="EMBL" id="FMWP01000010">
    <property type="protein sequence ID" value="SCZ87336.1"/>
    <property type="molecule type" value="Genomic_DNA"/>
</dbReference>
<dbReference type="InterPro" id="IPR049163">
    <property type="entry name" value="Pif1-like_2B_dom"/>
</dbReference>
<evidence type="ECO:0000256" key="11">
    <source>
        <dbReference type="ARBA" id="ARBA00023204"/>
    </source>
</evidence>
<keyword evidence="12 14" id="KW-0413">Isomerase</keyword>
<keyword evidence="3 14" id="KW-0547">Nucleotide-binding</keyword>
<dbReference type="GO" id="GO:0005739">
    <property type="term" value="C:mitochondrion"/>
    <property type="evidence" value="ECO:0007669"/>
    <property type="project" value="UniProtKB-SubCell"/>
</dbReference>
<keyword evidence="5 14" id="KW-0378">Hydrolase</keyword>
<feature type="DNA-binding region" evidence="14">
    <location>
        <begin position="710"/>
        <end position="729"/>
    </location>
</feature>
<comment type="subcellular location">
    <subcellularLocation>
        <location evidence="2">Nucleus</location>
        <location evidence="2">Nucleolus</location>
    </subcellularLocation>
    <subcellularLocation>
        <location evidence="14">Nucleus</location>
    </subcellularLocation>
    <subcellularLocation>
        <location evidence="14">Mitochondrion</location>
    </subcellularLocation>
</comment>
<sequence>MGMLSSQPKRHYEDDDAASSHFDDDIENEAPRSTFFQLDSQEWPPTPPKPNKLSKHMNPQLASNRPAAVPSLVASSSRIGAANKNAELNRVTSTSRDEATSYGGVQRTTSSTSHPSTSSRSANPVAKSTATTLSRTTSSTTQPFRPPALKQPVARTSSSSSVANNASTSRTTSAAQQPPRPTTNTLYNAGFTRPSSSSTLKPTTSSTSVNSTTSNTSASSTVPKKRVMPWDLPSSASLSKAVKLANGTSAFQVIGDGKLTRVGLADSTMDIKQKILLSPEQQIVHKLVVDEGKSVFFTGSAGTGKSVLLREIIASLKRKYVSTQDAVAITASTGMAACNIGGTTIHSFAGIGLGLEAPDQLVRKVQKNKTARGRWQRLKVLLIDEVSMVDGDLFDKLAYIAEGLRIKGKGKPFGGIQLVVTGDFLQLPPVAKGVPTFAFEAKEWNRCIHHTVNLTQVFRQSDTRFIDMLNEMRFGTLSAKSIAIFKSLSRDPKYTDGIDPTELYPRREEVDRSNVFRLNALPGAAIEYRSEDWPSLNAAPANGNGGPPYANHSSAKTILNNFMAPPKLTLKVGAQVMLIKNLDSILVNGTIGRVVEFSFAELEKEVDLDGEDGSKIKMEQERKLNKLIADAAAGKAEKLPRVEWRVPGGQTFSRLMAREEFKVEDVGGQKVASRKQLPLILAWAMSIHKSQGQTLPRVKVDLNKVFESGQSYVALSRATDLDGLQVLGFNESKVRAHEKVIAWSKNLEVLR</sequence>
<keyword evidence="18" id="KW-1185">Reference proteome</keyword>
<dbReference type="Gene3D" id="3.40.50.300">
    <property type="entry name" value="P-loop containing nucleotide triphosphate hydrolases"/>
    <property type="match status" value="1"/>
</dbReference>
<comment type="cofactor">
    <cofactor evidence="1 14">
        <name>Mg(2+)</name>
        <dbReference type="ChEBI" id="CHEBI:18420"/>
    </cofactor>
</comment>
<dbReference type="Pfam" id="PF05970">
    <property type="entry name" value="PIF1"/>
    <property type="match status" value="1"/>
</dbReference>
<feature type="compositionally biased region" description="Low complexity" evidence="15">
    <location>
        <begin position="192"/>
        <end position="222"/>
    </location>
</feature>
<gene>
    <name evidence="14" type="primary">PIF1</name>
    <name evidence="17" type="ORF">BZ3500_MVSOF-1268-A1-R1_CHR2-2G04802</name>
</gene>
<evidence type="ECO:0000259" key="16">
    <source>
        <dbReference type="SMART" id="SM00382"/>
    </source>
</evidence>
<comment type="function">
    <text evidence="14">DNA-dependent ATPase and 5'-3' DNA helicase required for the maintenance of both mitochondrial and nuclear genome stability.</text>
</comment>
<keyword evidence="6 14" id="KW-0347">Helicase</keyword>
<organism evidence="17 18">
    <name type="scientific">Microbotryum saponariae</name>
    <dbReference type="NCBI Taxonomy" id="289078"/>
    <lineage>
        <taxon>Eukaryota</taxon>
        <taxon>Fungi</taxon>
        <taxon>Dikarya</taxon>
        <taxon>Basidiomycota</taxon>
        <taxon>Pucciniomycotina</taxon>
        <taxon>Microbotryomycetes</taxon>
        <taxon>Microbotryales</taxon>
        <taxon>Microbotryaceae</taxon>
        <taxon>Microbotryum</taxon>
    </lineage>
</organism>
<dbReference type="InterPro" id="IPR003593">
    <property type="entry name" value="AAA+_ATPase"/>
</dbReference>
<comment type="catalytic activity">
    <reaction evidence="14">
        <text>ATP + H2O = ADP + phosphate + H(+)</text>
        <dbReference type="Rhea" id="RHEA:13065"/>
        <dbReference type="ChEBI" id="CHEBI:15377"/>
        <dbReference type="ChEBI" id="CHEBI:15378"/>
        <dbReference type="ChEBI" id="CHEBI:30616"/>
        <dbReference type="ChEBI" id="CHEBI:43474"/>
        <dbReference type="ChEBI" id="CHEBI:456216"/>
        <dbReference type="EC" id="5.6.2.3"/>
    </reaction>
</comment>
<evidence type="ECO:0000313" key="18">
    <source>
        <dbReference type="Proteomes" id="UP000249723"/>
    </source>
</evidence>
<dbReference type="SUPFAM" id="SSF52540">
    <property type="entry name" value="P-loop containing nucleoside triphosphate hydrolases"/>
    <property type="match status" value="2"/>
</dbReference>
<feature type="compositionally biased region" description="Low complexity" evidence="15">
    <location>
        <begin position="153"/>
        <end position="175"/>
    </location>
</feature>
<dbReference type="CDD" id="cd18809">
    <property type="entry name" value="SF1_C_RecD"/>
    <property type="match status" value="1"/>
</dbReference>
<dbReference type="InterPro" id="IPR051055">
    <property type="entry name" value="PIF1_helicase"/>
</dbReference>
<keyword evidence="4 14" id="KW-0227">DNA damage</keyword>
<dbReference type="GO" id="GO:0043139">
    <property type="term" value="F:5'-3' DNA helicase activity"/>
    <property type="evidence" value="ECO:0007669"/>
    <property type="project" value="UniProtKB-UniRule"/>
</dbReference>
<dbReference type="HAMAP" id="MF_03176">
    <property type="entry name" value="PIF1"/>
    <property type="match status" value="1"/>
</dbReference>
<evidence type="ECO:0000256" key="1">
    <source>
        <dbReference type="ARBA" id="ARBA00001946"/>
    </source>
</evidence>
<evidence type="ECO:0000256" key="12">
    <source>
        <dbReference type="ARBA" id="ARBA00023235"/>
    </source>
</evidence>
<comment type="similarity">
    <text evidence="14">Belongs to the helicase family. PIF1 subfamily.</text>
</comment>
<dbReference type="Proteomes" id="UP000249723">
    <property type="component" value="Unassembled WGS sequence"/>
</dbReference>
<keyword evidence="9 14" id="KW-0496">Mitochondrion</keyword>
<dbReference type="InterPro" id="IPR027417">
    <property type="entry name" value="P-loop_NTPase"/>
</dbReference>
<evidence type="ECO:0000256" key="5">
    <source>
        <dbReference type="ARBA" id="ARBA00022801"/>
    </source>
</evidence>
<dbReference type="Pfam" id="PF21530">
    <property type="entry name" value="Pif1_2B_dom"/>
    <property type="match status" value="1"/>
</dbReference>
<dbReference type="OrthoDB" id="432234at2759"/>